<protein>
    <recommendedName>
        <fullName evidence="2">CopG family transcriptional regulator</fullName>
    </recommendedName>
</protein>
<comment type="caution">
    <text evidence="1">The sequence shown here is derived from an EMBL/GenBank/DDBJ whole genome shotgun (WGS) entry which is preliminary data.</text>
</comment>
<reference evidence="1" key="1">
    <citation type="submission" date="2019-01" db="EMBL/GenBank/DDBJ databases">
        <authorList>
            <person name="Ashton P.M."/>
            <person name="Dallman T."/>
            <person name="Nair S."/>
            <person name="De Pinna E."/>
            <person name="Peters T."/>
            <person name="Grant K."/>
        </authorList>
    </citation>
    <scope>NUCLEOTIDE SEQUENCE</scope>
    <source>
        <strain evidence="1">559803</strain>
    </source>
</reference>
<organism evidence="1">
    <name type="scientific">Salmonella enterica subsp. enterica serovar Agbeni</name>
    <dbReference type="NCBI Taxonomy" id="1967642"/>
    <lineage>
        <taxon>Bacteria</taxon>
        <taxon>Pseudomonadati</taxon>
        <taxon>Pseudomonadota</taxon>
        <taxon>Gammaproteobacteria</taxon>
        <taxon>Enterobacterales</taxon>
        <taxon>Enterobacteriaceae</taxon>
        <taxon>Salmonella</taxon>
    </lineage>
</organism>
<dbReference type="NCBIfam" id="NF041551">
    <property type="entry name" value="YlcI_YnfO_N"/>
    <property type="match status" value="1"/>
</dbReference>
<dbReference type="EMBL" id="AAHWHN010000029">
    <property type="protein sequence ID" value="ECB0429275.1"/>
    <property type="molecule type" value="Genomic_DNA"/>
</dbReference>
<evidence type="ECO:0008006" key="2">
    <source>
        <dbReference type="Google" id="ProtNLM"/>
    </source>
</evidence>
<sequence>MSKTYINNKSQMTTVRVPHDVMREIESLKHEGESTAGFLVTAARGEIVRRQMGGGAEDAVMSMSHALVTIREDLVKAVKIIDKEIGE</sequence>
<evidence type="ECO:0000313" key="1">
    <source>
        <dbReference type="EMBL" id="ECB0429275.1"/>
    </source>
</evidence>
<proteinExistence type="predicted"/>
<dbReference type="AlphaFoldDB" id="A0A5X8MT22"/>
<name>A0A5X8MT22_SALET</name>
<gene>
    <name evidence="1" type="ORF">EUV16_21715</name>
</gene>
<accession>A0A5X8MT22</accession>